<dbReference type="GO" id="GO:0016788">
    <property type="term" value="F:hydrolase activity, acting on ester bonds"/>
    <property type="evidence" value="ECO:0007669"/>
    <property type="project" value="InterPro"/>
</dbReference>
<dbReference type="InterPro" id="IPR036514">
    <property type="entry name" value="SGNH_hydro_sf"/>
</dbReference>
<dbReference type="AlphaFoldDB" id="A0AAW1NPB7"/>
<evidence type="ECO:0000313" key="3">
    <source>
        <dbReference type="Proteomes" id="UP001465755"/>
    </source>
</evidence>
<reference evidence="2 3" key="1">
    <citation type="journal article" date="2024" name="Nat. Commun.">
        <title>Phylogenomics reveals the evolutionary origins of lichenization in chlorophyte algae.</title>
        <authorList>
            <person name="Puginier C."/>
            <person name="Libourel C."/>
            <person name="Otte J."/>
            <person name="Skaloud P."/>
            <person name="Haon M."/>
            <person name="Grisel S."/>
            <person name="Petersen M."/>
            <person name="Berrin J.G."/>
            <person name="Delaux P.M."/>
            <person name="Dal Grande F."/>
            <person name="Keller J."/>
        </authorList>
    </citation>
    <scope>NUCLEOTIDE SEQUENCE [LARGE SCALE GENOMIC DNA]</scope>
    <source>
        <strain evidence="2 3">SAG 2036</strain>
    </source>
</reference>
<name>A0AAW1NPB7_9CHLO</name>
<keyword evidence="3" id="KW-1185">Reference proteome</keyword>
<proteinExistence type="inferred from homology"/>
<dbReference type="PANTHER" id="PTHR22835:SF659">
    <property type="entry name" value="GDSL LIPASE_ACYLHYDROLASE, PUTATIVE (AFU_ORTHOLOGUE AFUA_2G00510)-RELATED"/>
    <property type="match status" value="1"/>
</dbReference>
<organism evidence="2 3">
    <name type="scientific">Symbiochloris irregularis</name>
    <dbReference type="NCBI Taxonomy" id="706552"/>
    <lineage>
        <taxon>Eukaryota</taxon>
        <taxon>Viridiplantae</taxon>
        <taxon>Chlorophyta</taxon>
        <taxon>core chlorophytes</taxon>
        <taxon>Trebouxiophyceae</taxon>
        <taxon>Trebouxiales</taxon>
        <taxon>Trebouxiaceae</taxon>
        <taxon>Symbiochloris</taxon>
    </lineage>
</organism>
<comment type="similarity">
    <text evidence="1">Belongs to the 'GDSL' lipolytic enzyme family.</text>
</comment>
<comment type="caution">
    <text evidence="2">The sequence shown here is derived from an EMBL/GenBank/DDBJ whole genome shotgun (WGS) entry which is preliminary data.</text>
</comment>
<sequence>MLRAFGDSLSDNGDEHGVQAIVRRATENFTASYPGPPYYQGAVYSNGPVWLTVASDLLDVPLDDWAVAGATSGAFPAPPLPFQPPRFGLKQPVNATLPSSLEQAGNFTAGAANLSLDTSLHVVFIGGNDYLALGNGVNVTPEAVVSYIEQALDVLYSAGARSFLVPNLPPFNRIPAVLQGAYALPDAQGIVERAVRVHNQLLRVMTADFVRRHRGAVIIPFDFYTFFEDLLANATAAGIDTRTPCTQAYPQGPSGACLYPRNYVFFDVIHPSYWVHEEAGVQLASLLEPMVSVATD</sequence>
<dbReference type="Proteomes" id="UP001465755">
    <property type="component" value="Unassembled WGS sequence"/>
</dbReference>
<dbReference type="CDD" id="cd01846">
    <property type="entry name" value="fatty_acyltransferase_like"/>
    <property type="match status" value="1"/>
</dbReference>
<evidence type="ECO:0000256" key="1">
    <source>
        <dbReference type="ARBA" id="ARBA00008668"/>
    </source>
</evidence>
<dbReference type="EMBL" id="JALJOQ010000199">
    <property type="protein sequence ID" value="KAK9789957.1"/>
    <property type="molecule type" value="Genomic_DNA"/>
</dbReference>
<dbReference type="SUPFAM" id="SSF52266">
    <property type="entry name" value="SGNH hydrolase"/>
    <property type="match status" value="1"/>
</dbReference>
<dbReference type="PANTHER" id="PTHR22835">
    <property type="entry name" value="ZINC FINGER FYVE DOMAIN CONTAINING PROTEIN"/>
    <property type="match status" value="1"/>
</dbReference>
<protein>
    <submittedName>
        <fullName evidence="2">Uncharacterized protein</fullName>
    </submittedName>
</protein>
<accession>A0AAW1NPB7</accession>
<gene>
    <name evidence="2" type="ORF">WJX73_004052</name>
</gene>
<dbReference type="Gene3D" id="3.40.50.1110">
    <property type="entry name" value="SGNH hydrolase"/>
    <property type="match status" value="1"/>
</dbReference>
<dbReference type="InterPro" id="IPR001087">
    <property type="entry name" value="GDSL"/>
</dbReference>
<evidence type="ECO:0000313" key="2">
    <source>
        <dbReference type="EMBL" id="KAK9789957.1"/>
    </source>
</evidence>
<dbReference type="Pfam" id="PF00657">
    <property type="entry name" value="Lipase_GDSL"/>
    <property type="match status" value="1"/>
</dbReference>